<name>A0A8S1PVW9_PARPR</name>
<dbReference type="AlphaFoldDB" id="A0A8S1PVW9"/>
<proteinExistence type="predicted"/>
<feature type="region of interest" description="Disordered" evidence="1">
    <location>
        <begin position="1"/>
        <end position="24"/>
    </location>
</feature>
<dbReference type="Proteomes" id="UP000688137">
    <property type="component" value="Unassembled WGS sequence"/>
</dbReference>
<evidence type="ECO:0000313" key="3">
    <source>
        <dbReference type="Proteomes" id="UP000688137"/>
    </source>
</evidence>
<protein>
    <submittedName>
        <fullName evidence="2">Uncharacterized protein</fullName>
    </submittedName>
</protein>
<evidence type="ECO:0000313" key="2">
    <source>
        <dbReference type="EMBL" id="CAD8107417.1"/>
    </source>
</evidence>
<organism evidence="2 3">
    <name type="scientific">Paramecium primaurelia</name>
    <dbReference type="NCBI Taxonomy" id="5886"/>
    <lineage>
        <taxon>Eukaryota</taxon>
        <taxon>Sar</taxon>
        <taxon>Alveolata</taxon>
        <taxon>Ciliophora</taxon>
        <taxon>Intramacronucleata</taxon>
        <taxon>Oligohymenophorea</taxon>
        <taxon>Peniculida</taxon>
        <taxon>Parameciidae</taxon>
        <taxon>Paramecium</taxon>
    </lineage>
</organism>
<accession>A0A8S1PVW9</accession>
<keyword evidence="3" id="KW-1185">Reference proteome</keyword>
<dbReference type="EMBL" id="CAJJDM010000136">
    <property type="protein sequence ID" value="CAD8107417.1"/>
    <property type="molecule type" value="Genomic_DNA"/>
</dbReference>
<evidence type="ECO:0000256" key="1">
    <source>
        <dbReference type="SAM" id="MobiDB-lite"/>
    </source>
</evidence>
<reference evidence="2" key="1">
    <citation type="submission" date="2021-01" db="EMBL/GenBank/DDBJ databases">
        <authorList>
            <consortium name="Genoscope - CEA"/>
            <person name="William W."/>
        </authorList>
    </citation>
    <scope>NUCLEOTIDE SEQUENCE</scope>
</reference>
<dbReference type="OMA" id="MCCSSKK"/>
<sequence length="438" mass="51548">MCCSSKKPKSEIDKSQISKPPASVINNNQSQVQNQQESQLVQNQNKPMEVKEVNLMVSQIESPESRQQKLFESKVEGFKEKYAKLQQDSTEVQYNQKSVDQLKAKLLKEQLIDLQFPNNEIKGPMFLDDNISSYKERGAEFANTLREFNGEIRNMRIIHQTPYNSYSFIGHIKDKGLYFIKCWNQVNLTKFQNFLINLGKQQQKGEQYKKYHAFKVDPLKDTDQNSPIGQMYLISTLEDHNLYSFAASTQFNIDQKLQVANQILTYIDQTDLKSSGYGNSQFQKKSKFISPSNILISTQRNRIDVKISDWQQHLKDFNDMIPDIEFKNNNYTSCSDEPDDQRTYLIKLLLLLFFRLNFNQIESFGNLDGTDQLSRFIDIKQINTDSNFYKQSNFNRYIQSKINLIAQPNQEKYQKIWEEMKDKQIQELSFYRLEKREN</sequence>
<gene>
    <name evidence="2" type="ORF">PPRIM_AZ9-3.1.T1330158</name>
</gene>
<comment type="caution">
    <text evidence="2">The sequence shown here is derived from an EMBL/GenBank/DDBJ whole genome shotgun (WGS) entry which is preliminary data.</text>
</comment>